<dbReference type="Gene3D" id="3.40.50.1370">
    <property type="entry name" value="Aspartate/ornithine carbamoyltransferase"/>
    <property type="match status" value="1"/>
</dbReference>
<comment type="caution">
    <text evidence="3">The sequence shown here is derived from an EMBL/GenBank/DDBJ whole genome shotgun (WGS) entry which is preliminary data.</text>
</comment>
<dbReference type="SUPFAM" id="SSF53671">
    <property type="entry name" value="Aspartate/ornithine carbamoyltransferase"/>
    <property type="match status" value="1"/>
</dbReference>
<dbReference type="Proteomes" id="UP000176389">
    <property type="component" value="Unassembled WGS sequence"/>
</dbReference>
<reference evidence="3 4" key="1">
    <citation type="journal article" date="2016" name="Nat. Commun.">
        <title>Thousands of microbial genomes shed light on interconnected biogeochemical processes in an aquifer system.</title>
        <authorList>
            <person name="Anantharaman K."/>
            <person name="Brown C.T."/>
            <person name="Hug L.A."/>
            <person name="Sharon I."/>
            <person name="Castelle C.J."/>
            <person name="Probst A.J."/>
            <person name="Thomas B.C."/>
            <person name="Singh A."/>
            <person name="Wilkins M.J."/>
            <person name="Karaoz U."/>
            <person name="Brodie E.L."/>
            <person name="Williams K.H."/>
            <person name="Hubbard S.S."/>
            <person name="Banfield J.F."/>
        </authorList>
    </citation>
    <scope>NUCLEOTIDE SEQUENCE [LARGE SCALE GENOMIC DNA]</scope>
</reference>
<dbReference type="GO" id="GO:0006520">
    <property type="term" value="P:amino acid metabolic process"/>
    <property type="evidence" value="ECO:0007669"/>
    <property type="project" value="InterPro"/>
</dbReference>
<protein>
    <recommendedName>
        <fullName evidence="2">Aspartate/ornithine carbamoyltransferase Asp/Orn-binding domain-containing protein</fullName>
    </recommendedName>
</protein>
<dbReference type="AlphaFoldDB" id="A0A1G1WCE7"/>
<feature type="domain" description="Aspartate/ornithine carbamoyltransferase Asp/Orn-binding" evidence="2">
    <location>
        <begin position="60"/>
        <end position="128"/>
    </location>
</feature>
<evidence type="ECO:0000259" key="2">
    <source>
        <dbReference type="Pfam" id="PF00185"/>
    </source>
</evidence>
<evidence type="ECO:0000256" key="1">
    <source>
        <dbReference type="ARBA" id="ARBA00022679"/>
    </source>
</evidence>
<evidence type="ECO:0000313" key="4">
    <source>
        <dbReference type="Proteomes" id="UP000176389"/>
    </source>
</evidence>
<keyword evidence="1" id="KW-0808">Transferase</keyword>
<dbReference type="STRING" id="1802596.A2Z11_02990"/>
<accession>A0A1G1WCE7</accession>
<dbReference type="InterPro" id="IPR036901">
    <property type="entry name" value="Asp/Orn_carbamoylTrfase_sf"/>
</dbReference>
<evidence type="ECO:0000313" key="3">
    <source>
        <dbReference type="EMBL" id="OGY25301.1"/>
    </source>
</evidence>
<dbReference type="InterPro" id="IPR006131">
    <property type="entry name" value="Asp_carbamoyltransf_Asp/Orn-bd"/>
</dbReference>
<dbReference type="EMBL" id="MHCS01000048">
    <property type="protein sequence ID" value="OGY25301.1"/>
    <property type="molecule type" value="Genomic_DNA"/>
</dbReference>
<dbReference type="Pfam" id="PF00185">
    <property type="entry name" value="OTCace"/>
    <property type="match status" value="1"/>
</dbReference>
<dbReference type="GO" id="GO:0016597">
    <property type="term" value="F:amino acid binding"/>
    <property type="evidence" value="ECO:0007669"/>
    <property type="project" value="InterPro"/>
</dbReference>
<organism evidence="3 4">
    <name type="scientific">Candidatus Woykebacteria bacterium RBG_16_43_9</name>
    <dbReference type="NCBI Taxonomy" id="1802596"/>
    <lineage>
        <taxon>Bacteria</taxon>
        <taxon>Candidatus Woykeibacteriota</taxon>
    </lineage>
</organism>
<sequence length="135" mass="15799">MQEALREAQAWYHTRIQWERFKPQIFQELLTNGPDPEDKEFLAAFQGLPELERLDKLAEYKAQQKYERLRGSYVLTMGVLPNDRVINIFHPLPRLDDIATDVVYDYPGSRIMEQSDNGASVRMALLELTLNPQEF</sequence>
<dbReference type="GO" id="GO:0016743">
    <property type="term" value="F:carboxyl- or carbamoyltransferase activity"/>
    <property type="evidence" value="ECO:0007669"/>
    <property type="project" value="InterPro"/>
</dbReference>
<proteinExistence type="predicted"/>
<gene>
    <name evidence="3" type="ORF">A2Z11_02990</name>
</gene>
<name>A0A1G1WCE7_9BACT</name>